<keyword evidence="2" id="KW-1185">Reference proteome</keyword>
<dbReference type="EMBL" id="JABFTP020000103">
    <property type="protein sequence ID" value="KAL3277633.1"/>
    <property type="molecule type" value="Genomic_DNA"/>
</dbReference>
<protein>
    <submittedName>
        <fullName evidence="1">Uncharacterized protein</fullName>
    </submittedName>
</protein>
<sequence>MVSRNIKVPSLVTIINYNEVPFLEIHRKHHVFNCIAELAGFGYNRSLKAKGEHMNKDYNLDSTRPVSLNSTLQICTLKSIDRLKDSDKDATIYAS</sequence>
<name>A0ABD2NFU2_9CUCU</name>
<accession>A0ABD2NFU2</accession>
<dbReference type="AlphaFoldDB" id="A0ABD2NFU2"/>
<proteinExistence type="predicted"/>
<reference evidence="1 2" key="1">
    <citation type="journal article" date="2021" name="BMC Biol.">
        <title>Horizontally acquired antibacterial genes associated with adaptive radiation of ladybird beetles.</title>
        <authorList>
            <person name="Li H.S."/>
            <person name="Tang X.F."/>
            <person name="Huang Y.H."/>
            <person name="Xu Z.Y."/>
            <person name="Chen M.L."/>
            <person name="Du X.Y."/>
            <person name="Qiu B.Y."/>
            <person name="Chen P.T."/>
            <person name="Zhang W."/>
            <person name="Slipinski A."/>
            <person name="Escalona H.E."/>
            <person name="Waterhouse R.M."/>
            <person name="Zwick A."/>
            <person name="Pang H."/>
        </authorList>
    </citation>
    <scope>NUCLEOTIDE SEQUENCE [LARGE SCALE GENOMIC DNA]</scope>
    <source>
        <strain evidence="1">SYSU2018</strain>
    </source>
</reference>
<organism evidence="1 2">
    <name type="scientific">Cryptolaemus montrouzieri</name>
    <dbReference type="NCBI Taxonomy" id="559131"/>
    <lineage>
        <taxon>Eukaryota</taxon>
        <taxon>Metazoa</taxon>
        <taxon>Ecdysozoa</taxon>
        <taxon>Arthropoda</taxon>
        <taxon>Hexapoda</taxon>
        <taxon>Insecta</taxon>
        <taxon>Pterygota</taxon>
        <taxon>Neoptera</taxon>
        <taxon>Endopterygota</taxon>
        <taxon>Coleoptera</taxon>
        <taxon>Polyphaga</taxon>
        <taxon>Cucujiformia</taxon>
        <taxon>Coccinelloidea</taxon>
        <taxon>Coccinellidae</taxon>
        <taxon>Scymninae</taxon>
        <taxon>Scymnini</taxon>
        <taxon>Cryptolaemus</taxon>
    </lineage>
</organism>
<evidence type="ECO:0000313" key="1">
    <source>
        <dbReference type="EMBL" id="KAL3277633.1"/>
    </source>
</evidence>
<dbReference type="Proteomes" id="UP001516400">
    <property type="component" value="Unassembled WGS sequence"/>
</dbReference>
<gene>
    <name evidence="1" type="ORF">HHI36_012974</name>
</gene>
<comment type="caution">
    <text evidence="1">The sequence shown here is derived from an EMBL/GenBank/DDBJ whole genome shotgun (WGS) entry which is preliminary data.</text>
</comment>
<evidence type="ECO:0000313" key="2">
    <source>
        <dbReference type="Proteomes" id="UP001516400"/>
    </source>
</evidence>